<feature type="transmembrane region" description="Helical" evidence="6">
    <location>
        <begin position="284"/>
        <end position="310"/>
    </location>
</feature>
<evidence type="ECO:0000256" key="2">
    <source>
        <dbReference type="ARBA" id="ARBA00022692"/>
    </source>
</evidence>
<evidence type="ECO:0000259" key="7">
    <source>
        <dbReference type="Pfam" id="PF00892"/>
    </source>
</evidence>
<dbReference type="AlphaFoldDB" id="A0A3M7QKC1"/>
<evidence type="ECO:0000256" key="1">
    <source>
        <dbReference type="ARBA" id="ARBA00004141"/>
    </source>
</evidence>
<dbReference type="GO" id="GO:0016020">
    <property type="term" value="C:membrane"/>
    <property type="evidence" value="ECO:0007669"/>
    <property type="project" value="UniProtKB-SubCell"/>
</dbReference>
<dbReference type="STRING" id="10195.A0A3M7QKC1"/>
<reference evidence="8 9" key="1">
    <citation type="journal article" date="2018" name="Sci. Rep.">
        <title>Genomic signatures of local adaptation to the degree of environmental predictability in rotifers.</title>
        <authorList>
            <person name="Franch-Gras L."/>
            <person name="Hahn C."/>
            <person name="Garcia-Roger E.M."/>
            <person name="Carmona M.J."/>
            <person name="Serra M."/>
            <person name="Gomez A."/>
        </authorList>
    </citation>
    <scope>NUCLEOTIDE SEQUENCE [LARGE SCALE GENOMIC DNA]</scope>
    <source>
        <strain evidence="8">HYR1</strain>
    </source>
</reference>
<feature type="transmembrane region" description="Helical" evidence="6">
    <location>
        <begin position="379"/>
        <end position="401"/>
    </location>
</feature>
<feature type="transmembrane region" description="Helical" evidence="6">
    <location>
        <begin position="770"/>
        <end position="789"/>
    </location>
</feature>
<accession>A0A3M7QKC1</accession>
<dbReference type="OrthoDB" id="306876at2759"/>
<feature type="domain" description="EamA" evidence="7">
    <location>
        <begin position="253"/>
        <end position="396"/>
    </location>
</feature>
<organism evidence="8 9">
    <name type="scientific">Brachionus plicatilis</name>
    <name type="common">Marine rotifer</name>
    <name type="synonym">Brachionus muelleri</name>
    <dbReference type="NCBI Taxonomy" id="10195"/>
    <lineage>
        <taxon>Eukaryota</taxon>
        <taxon>Metazoa</taxon>
        <taxon>Spiralia</taxon>
        <taxon>Gnathifera</taxon>
        <taxon>Rotifera</taxon>
        <taxon>Eurotatoria</taxon>
        <taxon>Monogononta</taxon>
        <taxon>Pseudotrocha</taxon>
        <taxon>Ploima</taxon>
        <taxon>Brachionidae</taxon>
        <taxon>Brachionus</taxon>
    </lineage>
</organism>
<feature type="transmembrane region" description="Helical" evidence="6">
    <location>
        <begin position="177"/>
        <end position="195"/>
    </location>
</feature>
<dbReference type="SUPFAM" id="SSF103481">
    <property type="entry name" value="Multidrug resistance efflux transporter EmrE"/>
    <property type="match status" value="3"/>
</dbReference>
<feature type="transmembrane region" description="Helical" evidence="6">
    <location>
        <begin position="355"/>
        <end position="373"/>
    </location>
</feature>
<name>A0A3M7QKC1_BRAPC</name>
<evidence type="ECO:0000313" key="9">
    <source>
        <dbReference type="Proteomes" id="UP000276133"/>
    </source>
</evidence>
<protein>
    <submittedName>
        <fullName evidence="8">Solute carrier family 35 member G1</fullName>
    </submittedName>
</protein>
<evidence type="ECO:0000313" key="8">
    <source>
        <dbReference type="EMBL" id="RNA11471.1"/>
    </source>
</evidence>
<feature type="transmembrane region" description="Helical" evidence="6">
    <location>
        <begin position="566"/>
        <end position="584"/>
    </location>
</feature>
<keyword evidence="2 6" id="KW-0812">Transmembrane</keyword>
<dbReference type="EMBL" id="REGN01005946">
    <property type="protein sequence ID" value="RNA11471.1"/>
    <property type="molecule type" value="Genomic_DNA"/>
</dbReference>
<dbReference type="InterPro" id="IPR000620">
    <property type="entry name" value="EamA_dom"/>
</dbReference>
<dbReference type="PANTHER" id="PTHR22911:SF6">
    <property type="entry name" value="SOLUTE CARRIER FAMILY 35 MEMBER G1"/>
    <property type="match status" value="1"/>
</dbReference>
<feature type="transmembrane region" description="Helical" evidence="6">
    <location>
        <begin position="202"/>
        <end position="224"/>
    </location>
</feature>
<feature type="domain" description="EamA" evidence="7">
    <location>
        <begin position="507"/>
        <end position="607"/>
    </location>
</feature>
<feature type="domain" description="EamA" evidence="7">
    <location>
        <begin position="87"/>
        <end position="218"/>
    </location>
</feature>
<feature type="transmembrane region" description="Helical" evidence="6">
    <location>
        <begin position="539"/>
        <end position="560"/>
    </location>
</feature>
<comment type="subcellular location">
    <subcellularLocation>
        <location evidence="1">Membrane</location>
        <topology evidence="1">Multi-pass membrane protein</topology>
    </subcellularLocation>
</comment>
<evidence type="ECO:0000256" key="3">
    <source>
        <dbReference type="ARBA" id="ARBA00022989"/>
    </source>
</evidence>
<feature type="transmembrane region" description="Helical" evidence="6">
    <location>
        <begin position="325"/>
        <end position="346"/>
    </location>
</feature>
<feature type="coiled-coil region" evidence="5">
    <location>
        <begin position="398"/>
        <end position="425"/>
    </location>
</feature>
<dbReference type="Proteomes" id="UP000276133">
    <property type="component" value="Unassembled WGS sequence"/>
</dbReference>
<dbReference type="Pfam" id="PF00892">
    <property type="entry name" value="EamA"/>
    <property type="match status" value="3"/>
</dbReference>
<evidence type="ECO:0000256" key="4">
    <source>
        <dbReference type="ARBA" id="ARBA00023136"/>
    </source>
</evidence>
<dbReference type="InterPro" id="IPR037185">
    <property type="entry name" value="EmrE-like"/>
</dbReference>
<feature type="transmembrane region" description="Helical" evidence="6">
    <location>
        <begin position="88"/>
        <end position="106"/>
    </location>
</feature>
<feature type="transmembrane region" description="Helical" evidence="6">
    <location>
        <begin position="742"/>
        <end position="764"/>
    </location>
</feature>
<feature type="transmembrane region" description="Helical" evidence="6">
    <location>
        <begin position="709"/>
        <end position="730"/>
    </location>
</feature>
<keyword evidence="5" id="KW-0175">Coiled coil</keyword>
<keyword evidence="3 6" id="KW-1133">Transmembrane helix</keyword>
<gene>
    <name evidence="8" type="ORF">BpHYR1_020252</name>
</gene>
<evidence type="ECO:0000256" key="5">
    <source>
        <dbReference type="SAM" id="Coils"/>
    </source>
</evidence>
<feature type="transmembrane region" description="Helical" evidence="6">
    <location>
        <begin position="596"/>
        <end position="615"/>
    </location>
</feature>
<feature type="transmembrane region" description="Helical" evidence="6">
    <location>
        <begin position="672"/>
        <end position="697"/>
    </location>
</feature>
<proteinExistence type="predicted"/>
<feature type="transmembrane region" description="Helical" evidence="6">
    <location>
        <begin position="118"/>
        <end position="135"/>
    </location>
</feature>
<keyword evidence="9" id="KW-1185">Reference proteome</keyword>
<feature type="transmembrane region" description="Helical" evidence="6">
    <location>
        <begin position="641"/>
        <end position="660"/>
    </location>
</feature>
<keyword evidence="4 6" id="KW-0472">Membrane</keyword>
<feature type="transmembrane region" description="Helical" evidence="6">
    <location>
        <begin position="251"/>
        <end position="272"/>
    </location>
</feature>
<feature type="transmembrane region" description="Helical" evidence="6">
    <location>
        <begin position="147"/>
        <end position="171"/>
    </location>
</feature>
<dbReference type="PANTHER" id="PTHR22911">
    <property type="entry name" value="ACYL-MALONYL CONDENSING ENZYME-RELATED"/>
    <property type="match status" value="1"/>
</dbReference>
<sequence>MSFKSTQENNAENDEDSLVELGEFAIISSSKASLRYRSAHSLNQKAHIQHDPASSKLIENNQDLDTSVPESDSFFGRTKTLIFLPYRGYFYGLFSAFFFCLSQIFLRRAKWLSAADHATIRYFFTFITMTIFVKYHQMNMFGPKKQLSLLLIRGLVGYFSLMSVYFALMLINPSDVVSLAHASLIITAIMSRIFLKEKLTIAHVFSIFLTAVGVLFISKPSFIFGTKQMVQILNRTNTSQNAEPSFEDYKIPIGVSMTFLAAIFTSVIFLILKKLSNSKVHWAYSTICVTWFGLPLSFTLSSVLVLFGFYHKDLSIEQQELPMDIFYSSVAASTSLLGQIFLNIAFKYEDATKIAITKTIDMFFSFLLQYLLLDIMVDSWSIFGAIAILIGTFAVLLFRLFEDKYKNLNIEMENTTKEMEEKSNLATDVDSLIEVSDIAILSSSKASLHYQSFNQRHIFKEQDPSSHTFLERNESCEDKSEGLLNNFNYYAFLPYCGAKWFSAADHATIRYSSAFLVMSIFLKSKGMNLTGPKKQYKLILFRGFIGSVCLLSIYFAVMLINPSDVVSLTHTSLIITAIMSRIFLKEKLTIAHVSSIFLTAIGVMCITKPSFLFPLEPNQLFNSTNVTKIYENKIEEYKLPIGISMTFFASFLTSGIYLLLKKLSNSKVHWAYSTICISWFGFPLSLTLSIVLTWFGFYHKNFAEEKSEIFIDVFYSLAASGCSLLGQIFLNISFKYEDATKIAITKTTDVFFSFLLQYFFLHIFVDKWKIIGAISILTGTFIVLIFKLFEEQHTKSKMTVEINGKNESSGKKSKRSIKESLIKIIVFKF</sequence>
<evidence type="ECO:0000256" key="6">
    <source>
        <dbReference type="SAM" id="Phobius"/>
    </source>
</evidence>
<comment type="caution">
    <text evidence="8">The sequence shown here is derived from an EMBL/GenBank/DDBJ whole genome shotgun (WGS) entry which is preliminary data.</text>
</comment>